<evidence type="ECO:0000256" key="2">
    <source>
        <dbReference type="ARBA" id="ARBA00023002"/>
    </source>
</evidence>
<proteinExistence type="inferred from homology"/>
<dbReference type="Proteomes" id="UP000054317">
    <property type="component" value="Unassembled WGS sequence"/>
</dbReference>
<dbReference type="OMA" id="AVHLTNQ"/>
<dbReference type="PROSITE" id="PS00070">
    <property type="entry name" value="ALDEHYDE_DEHYDR_CYS"/>
    <property type="match status" value="1"/>
</dbReference>
<dbReference type="PANTHER" id="PTHR43570:SF16">
    <property type="entry name" value="ALDEHYDE DEHYDROGENASE TYPE III, ISOFORM Q"/>
    <property type="match status" value="1"/>
</dbReference>
<dbReference type="InterPro" id="IPR016163">
    <property type="entry name" value="Ald_DH_C"/>
</dbReference>
<dbReference type="GO" id="GO:0005737">
    <property type="term" value="C:cytoplasm"/>
    <property type="evidence" value="ECO:0007669"/>
    <property type="project" value="TreeGrafter"/>
</dbReference>
<feature type="active site" evidence="5">
    <location>
        <position position="218"/>
    </location>
</feature>
<reference evidence="9" key="1">
    <citation type="journal article" date="2012" name="Science">
        <title>The Paleozoic origin of enzymatic lignin decomposition reconstructed from 31 fungal genomes.</title>
        <authorList>
            <person name="Floudas D."/>
            <person name="Binder M."/>
            <person name="Riley R."/>
            <person name="Barry K."/>
            <person name="Blanchette R.A."/>
            <person name="Henrissat B."/>
            <person name="Martinez A.T."/>
            <person name="Otillar R."/>
            <person name="Spatafora J.W."/>
            <person name="Yadav J.S."/>
            <person name="Aerts A."/>
            <person name="Benoit I."/>
            <person name="Boyd A."/>
            <person name="Carlson A."/>
            <person name="Copeland A."/>
            <person name="Coutinho P.M."/>
            <person name="de Vries R.P."/>
            <person name="Ferreira P."/>
            <person name="Findley K."/>
            <person name="Foster B."/>
            <person name="Gaskell J."/>
            <person name="Glotzer D."/>
            <person name="Gorecki P."/>
            <person name="Heitman J."/>
            <person name="Hesse C."/>
            <person name="Hori C."/>
            <person name="Igarashi K."/>
            <person name="Jurgens J.A."/>
            <person name="Kallen N."/>
            <person name="Kersten P."/>
            <person name="Kohler A."/>
            <person name="Kuees U."/>
            <person name="Kumar T.K.A."/>
            <person name="Kuo A."/>
            <person name="LaButti K."/>
            <person name="Larrondo L.F."/>
            <person name="Lindquist E."/>
            <person name="Ling A."/>
            <person name="Lombard V."/>
            <person name="Lucas S."/>
            <person name="Lundell T."/>
            <person name="Martin R."/>
            <person name="McLaughlin D.J."/>
            <person name="Morgenstern I."/>
            <person name="Morin E."/>
            <person name="Murat C."/>
            <person name="Nagy L.G."/>
            <person name="Nolan M."/>
            <person name="Ohm R.A."/>
            <person name="Patyshakuliyeva A."/>
            <person name="Rokas A."/>
            <person name="Ruiz-Duenas F.J."/>
            <person name="Sabat G."/>
            <person name="Salamov A."/>
            <person name="Samejima M."/>
            <person name="Schmutz J."/>
            <person name="Slot J.C."/>
            <person name="St John F."/>
            <person name="Stenlid J."/>
            <person name="Sun H."/>
            <person name="Sun S."/>
            <person name="Syed K."/>
            <person name="Tsang A."/>
            <person name="Wiebenga A."/>
            <person name="Young D."/>
            <person name="Pisabarro A."/>
            <person name="Eastwood D.C."/>
            <person name="Martin F."/>
            <person name="Cullen D."/>
            <person name="Grigoriev I.V."/>
            <person name="Hibbett D.S."/>
        </authorList>
    </citation>
    <scope>NUCLEOTIDE SEQUENCE [LARGE SCALE GENOMIC DNA]</scope>
    <source>
        <strain evidence="9">FP-101664</strain>
    </source>
</reference>
<accession>R7S8P2</accession>
<dbReference type="InterPro" id="IPR012394">
    <property type="entry name" value="Aldehyde_DH_NAD(P)"/>
</dbReference>
<evidence type="ECO:0000313" key="8">
    <source>
        <dbReference type="EMBL" id="EIW52055.1"/>
    </source>
</evidence>
<dbReference type="OrthoDB" id="440325at2759"/>
<keyword evidence="3" id="KW-0520">NAD</keyword>
<feature type="active site" evidence="5">
    <location>
        <position position="262"/>
    </location>
</feature>
<evidence type="ECO:0000256" key="5">
    <source>
        <dbReference type="PIRSR" id="PIRSR036492-1"/>
    </source>
</evidence>
<dbReference type="SUPFAM" id="SSF53720">
    <property type="entry name" value="ALDH-like"/>
    <property type="match status" value="1"/>
</dbReference>
<dbReference type="FunFam" id="3.40.309.10:FF:000025">
    <property type="entry name" value="Aldehyde dehydrogenase"/>
    <property type="match status" value="1"/>
</dbReference>
<gene>
    <name evidence="8" type="ORF">TRAVEDRAFT_24751</name>
</gene>
<dbReference type="RefSeq" id="XP_008044996.1">
    <property type="nucleotide sequence ID" value="XM_008046805.1"/>
</dbReference>
<keyword evidence="9" id="KW-1185">Reference proteome</keyword>
<dbReference type="GeneID" id="19412415"/>
<dbReference type="PIRSF" id="PIRSF036492">
    <property type="entry name" value="ALDH"/>
    <property type="match status" value="1"/>
</dbReference>
<dbReference type="EMBL" id="JH711797">
    <property type="protein sequence ID" value="EIW52055.1"/>
    <property type="molecule type" value="Genomic_DNA"/>
</dbReference>
<dbReference type="InterPro" id="IPR016162">
    <property type="entry name" value="Ald_DH_N"/>
</dbReference>
<comment type="similarity">
    <text evidence="1 4">Belongs to the aldehyde dehydrogenase family.</text>
</comment>
<evidence type="ECO:0000256" key="4">
    <source>
        <dbReference type="PIRNR" id="PIRNR036492"/>
    </source>
</evidence>
<keyword evidence="6" id="KW-1133">Transmembrane helix</keyword>
<keyword evidence="6" id="KW-0812">Transmembrane</keyword>
<dbReference type="InterPro" id="IPR016161">
    <property type="entry name" value="Ald_DH/histidinol_DH"/>
</dbReference>
<dbReference type="Gene3D" id="3.40.309.10">
    <property type="entry name" value="Aldehyde Dehydrogenase, Chain A, domain 2"/>
    <property type="match status" value="1"/>
</dbReference>
<evidence type="ECO:0000256" key="3">
    <source>
        <dbReference type="ARBA" id="ARBA00023027"/>
    </source>
</evidence>
<dbReference type="GO" id="GO:0004029">
    <property type="term" value="F:aldehyde dehydrogenase (NAD+) activity"/>
    <property type="evidence" value="ECO:0007669"/>
    <property type="project" value="TreeGrafter"/>
</dbReference>
<evidence type="ECO:0000259" key="7">
    <source>
        <dbReference type="Pfam" id="PF00171"/>
    </source>
</evidence>
<dbReference type="InterPro" id="IPR015590">
    <property type="entry name" value="Aldehyde_DH_dom"/>
</dbReference>
<protein>
    <recommendedName>
        <fullName evidence="4">Aldehyde dehydrogenase</fullName>
    </recommendedName>
</protein>
<keyword evidence="6" id="KW-0472">Membrane</keyword>
<dbReference type="PANTHER" id="PTHR43570">
    <property type="entry name" value="ALDEHYDE DEHYDROGENASE"/>
    <property type="match status" value="1"/>
</dbReference>
<feature type="transmembrane region" description="Helical" evidence="6">
    <location>
        <begin position="495"/>
        <end position="521"/>
    </location>
</feature>
<dbReference type="KEGG" id="tvs:TRAVEDRAFT_24751"/>
<dbReference type="FunFam" id="3.40.605.10:FF:000004">
    <property type="entry name" value="Aldehyde dehydrogenase"/>
    <property type="match status" value="1"/>
</dbReference>
<feature type="domain" description="Aldehyde dehydrogenase" evidence="7">
    <location>
        <begin position="3"/>
        <end position="446"/>
    </location>
</feature>
<organism evidence="8 9">
    <name type="scientific">Trametes versicolor (strain FP-101664)</name>
    <name type="common">White-rot fungus</name>
    <name type="synonym">Coriolus versicolor</name>
    <dbReference type="NCBI Taxonomy" id="717944"/>
    <lineage>
        <taxon>Eukaryota</taxon>
        <taxon>Fungi</taxon>
        <taxon>Dikarya</taxon>
        <taxon>Basidiomycota</taxon>
        <taxon>Agaricomycotina</taxon>
        <taxon>Agaricomycetes</taxon>
        <taxon>Polyporales</taxon>
        <taxon>Polyporaceae</taxon>
        <taxon>Trametes</taxon>
    </lineage>
</organism>
<name>R7S8P2_TRAVS</name>
<keyword evidence="2 4" id="KW-0560">Oxidoreductase</keyword>
<dbReference type="GO" id="GO:0006081">
    <property type="term" value="P:aldehyde metabolic process"/>
    <property type="evidence" value="ECO:0007669"/>
    <property type="project" value="InterPro"/>
</dbReference>
<dbReference type="InterPro" id="IPR016160">
    <property type="entry name" value="Ald_DH_CS_CYS"/>
</dbReference>
<evidence type="ECO:0000256" key="1">
    <source>
        <dbReference type="ARBA" id="ARBA00009986"/>
    </source>
</evidence>
<dbReference type="Gene3D" id="3.40.605.10">
    <property type="entry name" value="Aldehyde Dehydrogenase, Chain A, domain 1"/>
    <property type="match status" value="1"/>
</dbReference>
<evidence type="ECO:0000313" key="9">
    <source>
        <dbReference type="Proteomes" id="UP000054317"/>
    </source>
</evidence>
<evidence type="ECO:0000256" key="6">
    <source>
        <dbReference type="SAM" id="Phobius"/>
    </source>
</evidence>
<dbReference type="AlphaFoldDB" id="R7S8P2"/>
<sequence>MTTLAYTSLEDIPKIHERARQAFLSGKTKSISFRKAQIAQVGYLIKDNEQRIKDALKLDLCRPEFETEFSDFTATYMDVRSSYDNAEKWSKPQKTDFNFNFFAMSPKTKAEPKGVVLFVAPFNFPVFLIFSPLVSAIAGGNAAVIKPSEQTPAFSALIAELVPQYLDNDLFHIVNGGPTETTKILELRWDHIFYIGNGRVGRIIATAAAQHLTPVTLELTDGGAVAHNNIGKNPVVVDPKCDVKLAARRILWGRFSNAGQTCLAPEYVLVPKTFQDKFVEALVEAYHSFYPEGPAKSDSFSRIVSEKHTARIKQMIDGTKGTIVVGGDADISQRYIAPTIVKDVRGDDSLMADEIFGPVLLVIPIEGVDETIAFINGRDYPLAIYVFSKDKNFQKKIFDNTQSGCASTNETVISAGVPGLPMGGIGGSGYGYYTGKHAFDEFTHLRVSLDNPGWVDKLALGVRYPPYKPSKVLALLAPGLPPRPVGGKPAAAKRWAFWLAVAAAGAAAVLLTTGPGAGLLAQFRKAVKLAG</sequence>
<dbReference type="Pfam" id="PF00171">
    <property type="entry name" value="Aldedh"/>
    <property type="match status" value="1"/>
</dbReference>